<proteinExistence type="predicted"/>
<organism evidence="2 3">
    <name type="scientific">Amycolatopsis arida</name>
    <dbReference type="NCBI Taxonomy" id="587909"/>
    <lineage>
        <taxon>Bacteria</taxon>
        <taxon>Bacillati</taxon>
        <taxon>Actinomycetota</taxon>
        <taxon>Actinomycetes</taxon>
        <taxon>Pseudonocardiales</taxon>
        <taxon>Pseudonocardiaceae</taxon>
        <taxon>Amycolatopsis</taxon>
    </lineage>
</organism>
<protein>
    <recommendedName>
        <fullName evidence="1">DUF397 domain-containing protein</fullName>
    </recommendedName>
</protein>
<name>A0A1I6ASK0_9PSEU</name>
<dbReference type="InterPro" id="IPR007278">
    <property type="entry name" value="DUF397"/>
</dbReference>
<dbReference type="RefSeq" id="WP_243859317.1">
    <property type="nucleotide sequence ID" value="NZ_FOWW01000014.1"/>
</dbReference>
<dbReference type="STRING" id="587909.SAMN05421810_11474"/>
<gene>
    <name evidence="2" type="ORF">SAMN05421810_11474</name>
</gene>
<reference evidence="3" key="1">
    <citation type="submission" date="2016-10" db="EMBL/GenBank/DDBJ databases">
        <authorList>
            <person name="Varghese N."/>
            <person name="Submissions S."/>
        </authorList>
    </citation>
    <scope>NUCLEOTIDE SEQUENCE [LARGE SCALE GENOMIC DNA]</scope>
    <source>
        <strain evidence="3">CGMCC 4.5579</strain>
    </source>
</reference>
<evidence type="ECO:0000313" key="2">
    <source>
        <dbReference type="EMBL" id="SFQ71690.1"/>
    </source>
</evidence>
<accession>A0A1I6ASK0</accession>
<dbReference type="AlphaFoldDB" id="A0A1I6ASK0"/>
<dbReference type="EMBL" id="FOWW01000014">
    <property type="protein sequence ID" value="SFQ71690.1"/>
    <property type="molecule type" value="Genomic_DNA"/>
</dbReference>
<sequence>MDQLTGWRTSSYSDSGSQCVEVAHRADAWLVRDTKDRDGGALAVPAVAWKAFLDGIR</sequence>
<evidence type="ECO:0000259" key="1">
    <source>
        <dbReference type="Pfam" id="PF04149"/>
    </source>
</evidence>
<dbReference type="Proteomes" id="UP000198727">
    <property type="component" value="Unassembled WGS sequence"/>
</dbReference>
<feature type="domain" description="DUF397" evidence="1">
    <location>
        <begin position="6"/>
        <end position="57"/>
    </location>
</feature>
<dbReference type="Pfam" id="PF04149">
    <property type="entry name" value="DUF397"/>
    <property type="match status" value="1"/>
</dbReference>
<evidence type="ECO:0000313" key="3">
    <source>
        <dbReference type="Proteomes" id="UP000198727"/>
    </source>
</evidence>
<keyword evidence="3" id="KW-1185">Reference proteome</keyword>